<accession>A0A5C3P6W3</accession>
<proteinExistence type="predicted"/>
<evidence type="ECO:0000313" key="2">
    <source>
        <dbReference type="EMBL" id="TFK83960.1"/>
    </source>
</evidence>
<keyword evidence="3" id="KW-1185">Reference proteome</keyword>
<dbReference type="EMBL" id="ML211351">
    <property type="protein sequence ID" value="TFK83960.1"/>
    <property type="molecule type" value="Genomic_DNA"/>
</dbReference>
<evidence type="ECO:0000313" key="3">
    <source>
        <dbReference type="Proteomes" id="UP000308197"/>
    </source>
</evidence>
<protein>
    <recommendedName>
        <fullName evidence="4">Cyanovirin-N domain-containing protein</fullName>
    </recommendedName>
</protein>
<sequence>MPTFTRSVSLLIAPLLLVSNSCVRSCCGSKRDNITHIVQDSCFTLPHSISISDLVHSPRGVLWSCHRHRGTCLEAGCNEDNSNGS</sequence>
<gene>
    <name evidence="2" type="ORF">K466DRAFT_240360</name>
</gene>
<dbReference type="Proteomes" id="UP000308197">
    <property type="component" value="Unassembled WGS sequence"/>
</dbReference>
<reference evidence="2 3" key="1">
    <citation type="journal article" date="2019" name="Nat. Ecol. Evol.">
        <title>Megaphylogeny resolves global patterns of mushroom evolution.</title>
        <authorList>
            <person name="Varga T."/>
            <person name="Krizsan K."/>
            <person name="Foldi C."/>
            <person name="Dima B."/>
            <person name="Sanchez-Garcia M."/>
            <person name="Sanchez-Ramirez S."/>
            <person name="Szollosi G.J."/>
            <person name="Szarkandi J.G."/>
            <person name="Papp V."/>
            <person name="Albert L."/>
            <person name="Andreopoulos W."/>
            <person name="Angelini C."/>
            <person name="Antonin V."/>
            <person name="Barry K.W."/>
            <person name="Bougher N.L."/>
            <person name="Buchanan P."/>
            <person name="Buyck B."/>
            <person name="Bense V."/>
            <person name="Catcheside P."/>
            <person name="Chovatia M."/>
            <person name="Cooper J."/>
            <person name="Damon W."/>
            <person name="Desjardin D."/>
            <person name="Finy P."/>
            <person name="Geml J."/>
            <person name="Haridas S."/>
            <person name="Hughes K."/>
            <person name="Justo A."/>
            <person name="Karasinski D."/>
            <person name="Kautmanova I."/>
            <person name="Kiss B."/>
            <person name="Kocsube S."/>
            <person name="Kotiranta H."/>
            <person name="LaButti K.M."/>
            <person name="Lechner B.E."/>
            <person name="Liimatainen K."/>
            <person name="Lipzen A."/>
            <person name="Lukacs Z."/>
            <person name="Mihaltcheva S."/>
            <person name="Morgado L.N."/>
            <person name="Niskanen T."/>
            <person name="Noordeloos M.E."/>
            <person name="Ohm R.A."/>
            <person name="Ortiz-Santana B."/>
            <person name="Ovrebo C."/>
            <person name="Racz N."/>
            <person name="Riley R."/>
            <person name="Savchenko A."/>
            <person name="Shiryaev A."/>
            <person name="Soop K."/>
            <person name="Spirin V."/>
            <person name="Szebenyi C."/>
            <person name="Tomsovsky M."/>
            <person name="Tulloss R.E."/>
            <person name="Uehling J."/>
            <person name="Grigoriev I.V."/>
            <person name="Vagvolgyi C."/>
            <person name="Papp T."/>
            <person name="Martin F.M."/>
            <person name="Miettinen O."/>
            <person name="Hibbett D.S."/>
            <person name="Nagy L.G."/>
        </authorList>
    </citation>
    <scope>NUCLEOTIDE SEQUENCE [LARGE SCALE GENOMIC DNA]</scope>
    <source>
        <strain evidence="2 3">HHB13444</strain>
    </source>
</reference>
<keyword evidence="1" id="KW-0732">Signal</keyword>
<dbReference type="InParanoid" id="A0A5C3P6W3"/>
<dbReference type="AlphaFoldDB" id="A0A5C3P6W3"/>
<name>A0A5C3P6W3_9APHY</name>
<feature type="signal peptide" evidence="1">
    <location>
        <begin position="1"/>
        <end position="28"/>
    </location>
</feature>
<evidence type="ECO:0000256" key="1">
    <source>
        <dbReference type="SAM" id="SignalP"/>
    </source>
</evidence>
<organism evidence="2 3">
    <name type="scientific">Polyporus arcularius HHB13444</name>
    <dbReference type="NCBI Taxonomy" id="1314778"/>
    <lineage>
        <taxon>Eukaryota</taxon>
        <taxon>Fungi</taxon>
        <taxon>Dikarya</taxon>
        <taxon>Basidiomycota</taxon>
        <taxon>Agaricomycotina</taxon>
        <taxon>Agaricomycetes</taxon>
        <taxon>Polyporales</taxon>
        <taxon>Polyporaceae</taxon>
        <taxon>Polyporus</taxon>
    </lineage>
</organism>
<feature type="chain" id="PRO_5023022465" description="Cyanovirin-N domain-containing protein" evidence="1">
    <location>
        <begin position="29"/>
        <end position="85"/>
    </location>
</feature>
<evidence type="ECO:0008006" key="4">
    <source>
        <dbReference type="Google" id="ProtNLM"/>
    </source>
</evidence>